<dbReference type="OrthoDB" id="28455at2759"/>
<name>A0A5J5EDT4_9PEZI</name>
<comment type="function">
    <text evidence="5">Involved in ribosomal large subunit assembly.</text>
</comment>
<organism evidence="7 8">
    <name type="scientific">Sphaerosporella brunnea</name>
    <dbReference type="NCBI Taxonomy" id="1250544"/>
    <lineage>
        <taxon>Eukaryota</taxon>
        <taxon>Fungi</taxon>
        <taxon>Dikarya</taxon>
        <taxon>Ascomycota</taxon>
        <taxon>Pezizomycotina</taxon>
        <taxon>Pezizomycetes</taxon>
        <taxon>Pezizales</taxon>
        <taxon>Pyronemataceae</taxon>
        <taxon>Sphaerosporella</taxon>
    </lineage>
</organism>
<comment type="caution">
    <text evidence="7">The sequence shown here is derived from an EMBL/GenBank/DDBJ whole genome shotgun (WGS) entry which is preliminary data.</text>
</comment>
<keyword evidence="8" id="KW-1185">Reference proteome</keyword>
<dbReference type="EMBL" id="VXIS01000432">
    <property type="protein sequence ID" value="KAA8893524.1"/>
    <property type="molecule type" value="Genomic_DNA"/>
</dbReference>
<sequence length="203" mass="22781">MSTTAAAAAAAKREKLVVTVDKPIPLEFDMGHLTAFDNNPLDPELYRTNREACLTAAMRDGAQALINQVLTVLPLKATADGIFAELPDPVTTLPREKPIPKDREPTKWELFAKKKGIKAKKKDGKLVYDEEKQEWVPKWGYKGKNKEAEAQWLVEVDDKKAHSSHCEKPRQPQRNTVSGRLRRLFAAPKEGHVALCFDRGQRG</sequence>
<evidence type="ECO:0000313" key="8">
    <source>
        <dbReference type="Proteomes" id="UP000326924"/>
    </source>
</evidence>
<keyword evidence="4 5" id="KW-0539">Nucleus</keyword>
<feature type="region of interest" description="Disordered" evidence="6">
    <location>
        <begin position="159"/>
        <end position="179"/>
    </location>
</feature>
<dbReference type="GO" id="GO:0042254">
    <property type="term" value="P:ribosome biogenesis"/>
    <property type="evidence" value="ECO:0007669"/>
    <property type="project" value="UniProtKB-KW"/>
</dbReference>
<dbReference type="InterPro" id="IPR007023">
    <property type="entry name" value="Ribosom_reg"/>
</dbReference>
<keyword evidence="3 5" id="KW-0690">Ribosome biogenesis</keyword>
<dbReference type="Pfam" id="PF04939">
    <property type="entry name" value="RRS1"/>
    <property type="match status" value="1"/>
</dbReference>
<evidence type="ECO:0000256" key="2">
    <source>
        <dbReference type="ARBA" id="ARBA00010077"/>
    </source>
</evidence>
<evidence type="ECO:0000256" key="4">
    <source>
        <dbReference type="ARBA" id="ARBA00023242"/>
    </source>
</evidence>
<evidence type="ECO:0000256" key="6">
    <source>
        <dbReference type="SAM" id="MobiDB-lite"/>
    </source>
</evidence>
<dbReference type="GO" id="GO:0005634">
    <property type="term" value="C:nucleus"/>
    <property type="evidence" value="ECO:0007669"/>
    <property type="project" value="UniProtKB-SubCell"/>
</dbReference>
<evidence type="ECO:0000256" key="5">
    <source>
        <dbReference type="RuleBase" id="RU364132"/>
    </source>
</evidence>
<dbReference type="AlphaFoldDB" id="A0A5J5EDT4"/>
<reference evidence="7 8" key="1">
    <citation type="submission" date="2019-09" db="EMBL/GenBank/DDBJ databases">
        <title>Draft genome of the ectomycorrhizal ascomycete Sphaerosporella brunnea.</title>
        <authorList>
            <consortium name="DOE Joint Genome Institute"/>
            <person name="Benucci G.M."/>
            <person name="Marozzi G."/>
            <person name="Antonielli L."/>
            <person name="Sanchez S."/>
            <person name="Marco P."/>
            <person name="Wang X."/>
            <person name="Falini L.B."/>
            <person name="Barry K."/>
            <person name="Haridas S."/>
            <person name="Lipzen A."/>
            <person name="Labutti K."/>
            <person name="Grigoriev I.V."/>
            <person name="Murat C."/>
            <person name="Martin F."/>
            <person name="Albertini E."/>
            <person name="Donnini D."/>
            <person name="Bonito G."/>
        </authorList>
    </citation>
    <scope>NUCLEOTIDE SEQUENCE [LARGE SCALE GENOMIC DNA]</scope>
    <source>
        <strain evidence="7 8">Sb_GMNB300</strain>
    </source>
</reference>
<comment type="subcellular location">
    <subcellularLocation>
        <location evidence="1 5">Nucleus</location>
    </subcellularLocation>
</comment>
<comment type="similarity">
    <text evidence="2 5">Belongs to the RRS1 family.</text>
</comment>
<proteinExistence type="inferred from homology"/>
<evidence type="ECO:0000256" key="3">
    <source>
        <dbReference type="ARBA" id="ARBA00022517"/>
    </source>
</evidence>
<evidence type="ECO:0000256" key="1">
    <source>
        <dbReference type="ARBA" id="ARBA00004123"/>
    </source>
</evidence>
<gene>
    <name evidence="7" type="ORF">FN846DRAFT_978511</name>
</gene>
<accession>A0A5J5EDT4</accession>
<dbReference type="InParanoid" id="A0A5J5EDT4"/>
<feature type="compositionally biased region" description="Basic and acidic residues" evidence="6">
    <location>
        <begin position="159"/>
        <end position="170"/>
    </location>
</feature>
<protein>
    <recommendedName>
        <fullName evidence="5">Ribosome biogenesis regulatory protein</fullName>
    </recommendedName>
</protein>
<evidence type="ECO:0000313" key="7">
    <source>
        <dbReference type="EMBL" id="KAA8893524.1"/>
    </source>
</evidence>
<dbReference type="Proteomes" id="UP000326924">
    <property type="component" value="Unassembled WGS sequence"/>
</dbReference>
<dbReference type="FunCoup" id="A0A5J5EDT4">
    <property type="interactions" value="567"/>
</dbReference>